<dbReference type="HOGENOM" id="CLU_3349480_0_0_3"/>
<keyword evidence="2" id="KW-1185">Reference proteome</keyword>
<dbReference type="AlphaFoldDB" id="Q31SA3"/>
<organism evidence="1 2">
    <name type="scientific">Synechococcus elongatus (strain ATCC 33912 / PCC 7942 / FACHB-805)</name>
    <name type="common">Anacystis nidulans R2</name>
    <dbReference type="NCBI Taxonomy" id="1140"/>
    <lineage>
        <taxon>Bacteria</taxon>
        <taxon>Bacillati</taxon>
        <taxon>Cyanobacteriota</taxon>
        <taxon>Cyanophyceae</taxon>
        <taxon>Synechococcales</taxon>
        <taxon>Synechococcaceae</taxon>
        <taxon>Synechococcus</taxon>
    </lineage>
</organism>
<evidence type="ECO:0000313" key="1">
    <source>
        <dbReference type="EMBL" id="ABB56066.1"/>
    </source>
</evidence>
<dbReference type="STRING" id="1140.Synpcc7942_0034"/>
<proteinExistence type="predicted"/>
<evidence type="ECO:0000313" key="2">
    <source>
        <dbReference type="Proteomes" id="UP000889800"/>
    </source>
</evidence>
<protein>
    <submittedName>
        <fullName evidence="1">N-acetylornithine aminotransferase</fullName>
    </submittedName>
</protein>
<dbReference type="PaxDb" id="1140-Synpcc7942_0034"/>
<sequence>MFLCPFGNALYLLPPYCLTPTDLQEIYAAIANLLHGM</sequence>
<dbReference type="KEGG" id="syf:Synpcc7942_0034"/>
<gene>
    <name evidence="1" type="ordered locus">Synpcc7942_0034</name>
</gene>
<dbReference type="Proteomes" id="UP000889800">
    <property type="component" value="Chromosome"/>
</dbReference>
<reference evidence="2" key="1">
    <citation type="submission" date="2005-08" db="EMBL/GenBank/DDBJ databases">
        <title>Complete sequence of chromosome 1 of Synechococcus elongatus PCC 7942.</title>
        <authorList>
            <consortium name="US DOE Joint Genome Institute"/>
            <person name="Copeland A."/>
            <person name="Lucas S."/>
            <person name="Lapidus A."/>
            <person name="Barry K."/>
            <person name="Detter J.C."/>
            <person name="Glavina T."/>
            <person name="Hammon N."/>
            <person name="Israni S."/>
            <person name="Pitluck S."/>
            <person name="Schmutz J."/>
            <person name="Larimer F."/>
            <person name="Land M."/>
            <person name="Kyrpides N."/>
            <person name="Lykidis A."/>
            <person name="Richardson P."/>
        </authorList>
    </citation>
    <scope>NUCLEOTIDE SEQUENCE [LARGE SCALE GENOMIC DNA]</scope>
    <source>
        <strain evidence="2">ATCC 33912 / PCC 7942 / FACHB-805</strain>
    </source>
</reference>
<keyword evidence="1" id="KW-0032">Aminotransferase</keyword>
<dbReference type="GO" id="GO:0008483">
    <property type="term" value="F:transaminase activity"/>
    <property type="evidence" value="ECO:0007669"/>
    <property type="project" value="UniProtKB-KW"/>
</dbReference>
<dbReference type="EMBL" id="CP000100">
    <property type="protein sequence ID" value="ABB56066.1"/>
    <property type="molecule type" value="Genomic_DNA"/>
</dbReference>
<dbReference type="Gene3D" id="3.90.1150.10">
    <property type="entry name" value="Aspartate Aminotransferase, domain 1"/>
    <property type="match status" value="1"/>
</dbReference>
<accession>Q31SA3</accession>
<dbReference type="InterPro" id="IPR015422">
    <property type="entry name" value="PyrdxlP-dep_Trfase_small"/>
</dbReference>
<dbReference type="BioCyc" id="SYNEL:SYNPCC7942_0034-MONOMER"/>
<keyword evidence="1" id="KW-0808">Transferase</keyword>
<name>Q31SA3_SYNE7</name>